<dbReference type="InterPro" id="IPR036273">
    <property type="entry name" value="CRAL/TRIO_N_dom_sf"/>
</dbReference>
<protein>
    <recommendedName>
        <fullName evidence="1">CRAL-TRIO domain-containing protein</fullName>
    </recommendedName>
</protein>
<dbReference type="InterPro" id="IPR036865">
    <property type="entry name" value="CRAL-TRIO_dom_sf"/>
</dbReference>
<dbReference type="Proteomes" id="UP000807716">
    <property type="component" value="Unassembled WGS sequence"/>
</dbReference>
<dbReference type="SUPFAM" id="SSF46938">
    <property type="entry name" value="CRAL/TRIO N-terminal domain"/>
    <property type="match status" value="1"/>
</dbReference>
<dbReference type="PANTHER" id="PTHR45657:SF1">
    <property type="entry name" value="CRAL-TRIO DOMAIN-CONTAINING PROTEIN YKL091C-RELATED"/>
    <property type="match status" value="1"/>
</dbReference>
<accession>A0A9P6TY49</accession>
<sequence length="510" mass="56080">MTASTLADNTHLAPSIPIAEASTAASPASSIHAKKPFKEAKQIEAIQGLRDLLGPGNDKFDDAELMRFIVARSYDLVGAKAQLLGSLEWRKTNKVDDLPIPGHNNSNGVMYAVRGWHSVPDANIEAGHLNVPEHAVRLQKYMGGSALHKWDKTGRPIYIERMGQHNVKGLAKNVTTAELVDYHIRCTEFVHNTIMPECEERFGSDNKIIDKETVIFDCSGMGFHQLHMEGLNMLRSLTDMDQKAYPERLGKLFIVNSPSLFVKVFSMVKKWLDPGVIEKIHILGKNFESVLLEHVDAENLPSFLGGSCTCSHMPGGCVPSVILNNIKPVERKPTPPPASSPLAAAANGSGGNLLAVPRYLRPRSSSSASAMSIQDHVMPGRPKEGIYQMVSSITQDQACEYEIVVSDDDVKDAEPEVMCMFRIKNVRDPCDGLNFTVARFEFGEMTDGQIIVPTSFHAIQDAPATGFEVKFRAKQAGLYVLLWKPENQRGLVQLEYGVTVDGLLSEPTDC</sequence>
<dbReference type="SUPFAM" id="SSF52087">
    <property type="entry name" value="CRAL/TRIO domain"/>
    <property type="match status" value="1"/>
</dbReference>
<feature type="domain" description="CRAL-TRIO" evidence="1">
    <location>
        <begin position="134"/>
        <end position="312"/>
    </location>
</feature>
<reference evidence="2" key="1">
    <citation type="journal article" date="2020" name="Fungal Divers.">
        <title>Resolving the Mortierellaceae phylogeny through synthesis of multi-gene phylogenetics and phylogenomics.</title>
        <authorList>
            <person name="Vandepol N."/>
            <person name="Liber J."/>
            <person name="Desiro A."/>
            <person name="Na H."/>
            <person name="Kennedy M."/>
            <person name="Barry K."/>
            <person name="Grigoriev I.V."/>
            <person name="Miller A.N."/>
            <person name="O'Donnell K."/>
            <person name="Stajich J.E."/>
            <person name="Bonito G."/>
        </authorList>
    </citation>
    <scope>NUCLEOTIDE SEQUENCE</scope>
    <source>
        <strain evidence="2">BC1065</strain>
    </source>
</reference>
<proteinExistence type="predicted"/>
<comment type="caution">
    <text evidence="2">The sequence shown here is derived from an EMBL/GenBank/DDBJ whole genome shotgun (WGS) entry which is preliminary data.</text>
</comment>
<dbReference type="Gene3D" id="3.40.525.10">
    <property type="entry name" value="CRAL-TRIO lipid binding domain"/>
    <property type="match status" value="1"/>
</dbReference>
<dbReference type="PANTHER" id="PTHR45657">
    <property type="entry name" value="CRAL-TRIO DOMAIN-CONTAINING PROTEIN YKL091C-RELATED"/>
    <property type="match status" value="1"/>
</dbReference>
<evidence type="ECO:0000313" key="2">
    <source>
        <dbReference type="EMBL" id="KAG0251628.1"/>
    </source>
</evidence>
<organism evidence="2 3">
    <name type="scientific">Actinomortierella ambigua</name>
    <dbReference type="NCBI Taxonomy" id="1343610"/>
    <lineage>
        <taxon>Eukaryota</taxon>
        <taxon>Fungi</taxon>
        <taxon>Fungi incertae sedis</taxon>
        <taxon>Mucoromycota</taxon>
        <taxon>Mortierellomycotina</taxon>
        <taxon>Mortierellomycetes</taxon>
        <taxon>Mortierellales</taxon>
        <taxon>Mortierellaceae</taxon>
        <taxon>Actinomortierella</taxon>
    </lineage>
</organism>
<evidence type="ECO:0000259" key="1">
    <source>
        <dbReference type="PROSITE" id="PS50191"/>
    </source>
</evidence>
<dbReference type="OrthoDB" id="1434354at2759"/>
<evidence type="ECO:0000313" key="3">
    <source>
        <dbReference type="Proteomes" id="UP000807716"/>
    </source>
</evidence>
<dbReference type="CDD" id="cd00170">
    <property type="entry name" value="SEC14"/>
    <property type="match status" value="1"/>
</dbReference>
<keyword evidence="3" id="KW-1185">Reference proteome</keyword>
<gene>
    <name evidence="2" type="ORF">DFQ27_008636</name>
</gene>
<dbReference type="Pfam" id="PF00650">
    <property type="entry name" value="CRAL_TRIO"/>
    <property type="match status" value="1"/>
</dbReference>
<dbReference type="InterPro" id="IPR001251">
    <property type="entry name" value="CRAL-TRIO_dom"/>
</dbReference>
<dbReference type="SMART" id="SM00516">
    <property type="entry name" value="SEC14"/>
    <property type="match status" value="1"/>
</dbReference>
<dbReference type="EMBL" id="JAAAJB010000733">
    <property type="protein sequence ID" value="KAG0251628.1"/>
    <property type="molecule type" value="Genomic_DNA"/>
</dbReference>
<dbReference type="AlphaFoldDB" id="A0A9P6TY49"/>
<name>A0A9P6TY49_9FUNG</name>
<dbReference type="InterPro" id="IPR051026">
    <property type="entry name" value="PI/PC_transfer"/>
</dbReference>
<dbReference type="PROSITE" id="PS50191">
    <property type="entry name" value="CRAL_TRIO"/>
    <property type="match status" value="1"/>
</dbReference>